<gene>
    <name evidence="2" type="ORF">LJD61_18515</name>
</gene>
<proteinExistence type="predicted"/>
<evidence type="ECO:0000259" key="1">
    <source>
        <dbReference type="Pfam" id="PF21688"/>
    </source>
</evidence>
<evidence type="ECO:0000313" key="3">
    <source>
        <dbReference type="Proteomes" id="UP001651880"/>
    </source>
</evidence>
<dbReference type="InterPro" id="IPR049516">
    <property type="entry name" value="FAD-depend_C"/>
</dbReference>
<accession>A0ABT1NJR4</accession>
<dbReference type="Pfam" id="PF13450">
    <property type="entry name" value="NAD_binding_8"/>
    <property type="match status" value="1"/>
</dbReference>
<reference evidence="2 3" key="1">
    <citation type="submission" date="2021-10" db="EMBL/GenBank/DDBJ databases">
        <title>Lutispora strain m25 sp. nov., a thermophilic, non-spore-forming bacterium isolated from a lab-scale methanogenic bioreactor digesting anaerobic sludge.</title>
        <authorList>
            <person name="El Houari A."/>
            <person name="Mcdonald J."/>
        </authorList>
    </citation>
    <scope>NUCLEOTIDE SEQUENCE [LARGE SCALE GENOMIC DNA]</scope>
    <source>
        <strain evidence="3">m25</strain>
    </source>
</reference>
<keyword evidence="3" id="KW-1185">Reference proteome</keyword>
<dbReference type="Proteomes" id="UP001651880">
    <property type="component" value="Unassembled WGS sequence"/>
</dbReference>
<dbReference type="RefSeq" id="WP_255229058.1">
    <property type="nucleotide sequence ID" value="NZ_JAJEKE010000024.1"/>
</dbReference>
<dbReference type="PANTHER" id="PTHR42842:SF3">
    <property type="entry name" value="FAD_NAD(P)-BINDING OXIDOREDUCTASE FAMILY PROTEIN"/>
    <property type="match status" value="1"/>
</dbReference>
<dbReference type="EMBL" id="JAJEKE010000024">
    <property type="protein sequence ID" value="MCQ1531510.1"/>
    <property type="molecule type" value="Genomic_DNA"/>
</dbReference>
<dbReference type="InterPro" id="IPR028348">
    <property type="entry name" value="FAD-binding_protein"/>
</dbReference>
<dbReference type="SUPFAM" id="SSF51905">
    <property type="entry name" value="FAD/NAD(P)-binding domain"/>
    <property type="match status" value="1"/>
</dbReference>
<dbReference type="Pfam" id="PF21688">
    <property type="entry name" value="FAD-depend_C"/>
    <property type="match status" value="1"/>
</dbReference>
<name>A0ABT1NJR4_9FIRM</name>
<evidence type="ECO:0000313" key="2">
    <source>
        <dbReference type="EMBL" id="MCQ1531510.1"/>
    </source>
</evidence>
<comment type="caution">
    <text evidence="2">The sequence shown here is derived from an EMBL/GenBank/DDBJ whole genome shotgun (WGS) entry which is preliminary data.</text>
</comment>
<organism evidence="2 3">
    <name type="scientific">Lutispora saccharofermentans</name>
    <dbReference type="NCBI Taxonomy" id="3024236"/>
    <lineage>
        <taxon>Bacteria</taxon>
        <taxon>Bacillati</taxon>
        <taxon>Bacillota</taxon>
        <taxon>Clostridia</taxon>
        <taxon>Lutisporales</taxon>
        <taxon>Lutisporaceae</taxon>
        <taxon>Lutispora</taxon>
    </lineage>
</organism>
<protein>
    <recommendedName>
        <fullName evidence="1">FAD-dependent protein C-terminal domain-containing protein</fullName>
    </recommendedName>
</protein>
<dbReference type="PANTHER" id="PTHR42842">
    <property type="entry name" value="FAD/NAD(P)-BINDING OXIDOREDUCTASE"/>
    <property type="match status" value="1"/>
</dbReference>
<dbReference type="InterPro" id="IPR036188">
    <property type="entry name" value="FAD/NAD-bd_sf"/>
</dbReference>
<dbReference type="Gene3D" id="3.50.50.60">
    <property type="entry name" value="FAD/NAD(P)-binding domain"/>
    <property type="match status" value="2"/>
</dbReference>
<feature type="domain" description="FAD-dependent protein C-terminal" evidence="1">
    <location>
        <begin position="281"/>
        <end position="478"/>
    </location>
</feature>
<dbReference type="PIRSF" id="PIRSF038984">
    <property type="entry name" value="FAD_binding_protein"/>
    <property type="match status" value="1"/>
</dbReference>
<sequence>MLLEIKDLKLHIEENEEELARAISRRLRIDARSIEGYRILKKSIDARKKDIYFVYNAAVELADSKSCKRLINHKDILEYEEFQYALPDFGEEKLEGRPVIIGAGPSGLFAALILAESGFRPLILERGADVDSRTKDIQSLMSHVAFSERSNIQFGEGGAGTFSDGKLTTRIKDSRIKLVLRRFVDFGAPEEILYEYKPHIGTDILKAVIKNMRKYIEALGGEFRFNHLVDEILIKDDEAVGIHAAGAGSIISNAIIGAIGHSARDTYEMLFGKGLSMESKPIAIGVRIEHLQEMIDRAQYGSLAGHPRLGAADYMLTHRSESTGRSAYTFCMCPGGYVVPAASEKGRLVTNGMSYHNRAGQNANSAVVVSVHPEDFGDCHPLAGISFQRRWEGKAYDLGGGGYIAPVQLVGDFLQDRPSKAFGAVKPTYRPGVEMAELKNCLPDFVAAALKDAITGFDKKLKSFAHPEGILTAIETRTSSPVRLVRKPGMESENLKNFYPAGEGAGYAGGIMSSAVDGIKAAEAVIKRFRSPGKDEVIKCGMQ</sequence>
<dbReference type="Gene3D" id="3.30.70.2700">
    <property type="match status" value="1"/>
</dbReference>